<evidence type="ECO:0000313" key="2">
    <source>
        <dbReference type="EMBL" id="TVU33237.1"/>
    </source>
</evidence>
<feature type="region of interest" description="Disordered" evidence="1">
    <location>
        <begin position="33"/>
        <end position="56"/>
    </location>
</feature>
<dbReference type="AlphaFoldDB" id="A0A5J9VCW5"/>
<comment type="caution">
    <text evidence="2">The sequence shown here is derived from an EMBL/GenBank/DDBJ whole genome shotgun (WGS) entry which is preliminary data.</text>
</comment>
<dbReference type="Gramene" id="TVU33237">
    <property type="protein sequence ID" value="TVU33237"/>
    <property type="gene ID" value="EJB05_25027"/>
</dbReference>
<keyword evidence="3" id="KW-1185">Reference proteome</keyword>
<proteinExistence type="predicted"/>
<organism evidence="2 3">
    <name type="scientific">Eragrostis curvula</name>
    <name type="common">weeping love grass</name>
    <dbReference type="NCBI Taxonomy" id="38414"/>
    <lineage>
        <taxon>Eukaryota</taxon>
        <taxon>Viridiplantae</taxon>
        <taxon>Streptophyta</taxon>
        <taxon>Embryophyta</taxon>
        <taxon>Tracheophyta</taxon>
        <taxon>Spermatophyta</taxon>
        <taxon>Magnoliopsida</taxon>
        <taxon>Liliopsida</taxon>
        <taxon>Poales</taxon>
        <taxon>Poaceae</taxon>
        <taxon>PACMAD clade</taxon>
        <taxon>Chloridoideae</taxon>
        <taxon>Eragrostideae</taxon>
        <taxon>Eragrostidinae</taxon>
        <taxon>Eragrostis</taxon>
    </lineage>
</organism>
<evidence type="ECO:0000313" key="3">
    <source>
        <dbReference type="Proteomes" id="UP000324897"/>
    </source>
</evidence>
<protein>
    <submittedName>
        <fullName evidence="2">Uncharacterized protein</fullName>
    </submittedName>
</protein>
<dbReference type="Proteomes" id="UP000324897">
    <property type="component" value="Chromosome 1"/>
</dbReference>
<dbReference type="OrthoDB" id="426293at2759"/>
<feature type="non-terminal residue" evidence="2">
    <location>
        <position position="1"/>
    </location>
</feature>
<name>A0A5J9VCW5_9POAL</name>
<reference evidence="2 3" key="1">
    <citation type="journal article" date="2019" name="Sci. Rep.">
        <title>A high-quality genome of Eragrostis curvula grass provides insights into Poaceae evolution and supports new strategies to enhance forage quality.</title>
        <authorList>
            <person name="Carballo J."/>
            <person name="Santos B.A.C.M."/>
            <person name="Zappacosta D."/>
            <person name="Garbus I."/>
            <person name="Selva J.P."/>
            <person name="Gallo C.A."/>
            <person name="Diaz A."/>
            <person name="Albertini E."/>
            <person name="Caccamo M."/>
            <person name="Echenique V."/>
        </authorList>
    </citation>
    <scope>NUCLEOTIDE SEQUENCE [LARGE SCALE GENOMIC DNA]</scope>
    <source>
        <strain evidence="3">cv. Victoria</strain>
        <tissue evidence="2">Leaf</tissue>
    </source>
</reference>
<evidence type="ECO:0000256" key="1">
    <source>
        <dbReference type="SAM" id="MobiDB-lite"/>
    </source>
</evidence>
<sequence length="74" mass="8326">MAVGVLISPCRVPRAAAPVPFRSHSKYKFFKQMKRNSQKSTQEQEPAENVSGCRFSEPWTGSVPNVWINDGVME</sequence>
<accession>A0A5J9VCW5</accession>
<gene>
    <name evidence="2" type="ORF">EJB05_25027</name>
</gene>
<dbReference type="EMBL" id="RWGY01000011">
    <property type="protein sequence ID" value="TVU33237.1"/>
    <property type="molecule type" value="Genomic_DNA"/>
</dbReference>